<reference evidence="3" key="1">
    <citation type="submission" date="2018-03" db="EMBL/GenBank/DDBJ databases">
        <authorList>
            <person name="Guldener U."/>
        </authorList>
    </citation>
    <scope>NUCLEOTIDE SEQUENCE</scope>
</reference>
<keyword evidence="4" id="KW-1185">Reference proteome</keyword>
<name>A0AAE8N1P1_9PEZI</name>
<dbReference type="GO" id="GO:0005829">
    <property type="term" value="C:cytosol"/>
    <property type="evidence" value="ECO:0007669"/>
    <property type="project" value="TreeGrafter"/>
</dbReference>
<protein>
    <submittedName>
        <fullName evidence="3">Related to Pseudomonas L-fucose dehydrogenase</fullName>
    </submittedName>
</protein>
<evidence type="ECO:0000313" key="4">
    <source>
        <dbReference type="Proteomes" id="UP001187682"/>
    </source>
</evidence>
<dbReference type="InterPro" id="IPR036812">
    <property type="entry name" value="NAD(P)_OxRdtase_dom_sf"/>
</dbReference>
<evidence type="ECO:0000256" key="1">
    <source>
        <dbReference type="ARBA" id="ARBA00023002"/>
    </source>
</evidence>
<feature type="domain" description="NADP-dependent oxidoreductase" evidence="2">
    <location>
        <begin position="17"/>
        <end position="301"/>
    </location>
</feature>
<dbReference type="Pfam" id="PF00248">
    <property type="entry name" value="Aldo_ket_red"/>
    <property type="match status" value="1"/>
</dbReference>
<dbReference type="AlphaFoldDB" id="A0AAE8N1P1"/>
<accession>A0AAE8N1P1</accession>
<dbReference type="EMBL" id="ONZQ02000008">
    <property type="protein sequence ID" value="SPO03265.1"/>
    <property type="molecule type" value="Genomic_DNA"/>
</dbReference>
<gene>
    <name evidence="3" type="ORF">DNG_05947</name>
</gene>
<dbReference type="InterPro" id="IPR020471">
    <property type="entry name" value="AKR"/>
</dbReference>
<keyword evidence="1" id="KW-0560">Oxidoreductase</keyword>
<dbReference type="Proteomes" id="UP001187682">
    <property type="component" value="Unassembled WGS sequence"/>
</dbReference>
<sequence length="366" mass="39933">MNSTPSQPPLSEVLPTIILGGAGFSYQTHPDPESIPVHDILRHAFDQGLRAIDTSPFYEPSEQILGRALAHPEVTSRYSRSDYVLMTKVGRTPAGFDYTPAAVRASVATSLQRLGTTYLDVVFCHDIEAVTDEDVLGAVGELIEFVRQGKIRYIGLSSYRIDLLARRARMVRERYGRPVDVIQNWAQLTLQNSRLETEGVAALVEAGVSCICSSSPLAIGLLRKGGVPRGRLGDFHPAPEELRRVVGEVADYADAQGESLARLALRYALWRAHEANQGSVGVRTIIGVSTLGELRENIGAARGILKGDLANPVLDASQIEKDEPLIEKAHAMLGEWVNWTFTIPQVGWSQELKCVVTDDGGVVNAR</sequence>
<comment type="caution">
    <text evidence="3">The sequence shown here is derived from an EMBL/GenBank/DDBJ whole genome shotgun (WGS) entry which is preliminary data.</text>
</comment>
<dbReference type="PANTHER" id="PTHR42686:SF1">
    <property type="entry name" value="GH17980P-RELATED"/>
    <property type="match status" value="1"/>
</dbReference>
<dbReference type="PANTHER" id="PTHR42686">
    <property type="entry name" value="GH17980P-RELATED"/>
    <property type="match status" value="1"/>
</dbReference>
<evidence type="ECO:0000313" key="3">
    <source>
        <dbReference type="EMBL" id="SPO03265.1"/>
    </source>
</evidence>
<evidence type="ECO:0000259" key="2">
    <source>
        <dbReference type="Pfam" id="PF00248"/>
    </source>
</evidence>
<organism evidence="3 4">
    <name type="scientific">Cephalotrichum gorgonifer</name>
    <dbReference type="NCBI Taxonomy" id="2041049"/>
    <lineage>
        <taxon>Eukaryota</taxon>
        <taxon>Fungi</taxon>
        <taxon>Dikarya</taxon>
        <taxon>Ascomycota</taxon>
        <taxon>Pezizomycotina</taxon>
        <taxon>Sordariomycetes</taxon>
        <taxon>Hypocreomycetidae</taxon>
        <taxon>Microascales</taxon>
        <taxon>Microascaceae</taxon>
        <taxon>Cephalotrichum</taxon>
    </lineage>
</organism>
<proteinExistence type="predicted"/>
<dbReference type="Gene3D" id="3.20.20.100">
    <property type="entry name" value="NADP-dependent oxidoreductase domain"/>
    <property type="match status" value="1"/>
</dbReference>
<dbReference type="GO" id="GO:0045290">
    <property type="term" value="F:D-arabinose 1-dehydrogenase [NAD(P)+] activity"/>
    <property type="evidence" value="ECO:0007669"/>
    <property type="project" value="TreeGrafter"/>
</dbReference>
<dbReference type="InterPro" id="IPR023210">
    <property type="entry name" value="NADP_OxRdtase_dom"/>
</dbReference>
<dbReference type="GO" id="GO:0070485">
    <property type="term" value="P:dehydro-D-arabinono-1,4-lactone biosynthetic process"/>
    <property type="evidence" value="ECO:0007669"/>
    <property type="project" value="TreeGrafter"/>
</dbReference>
<dbReference type="SUPFAM" id="SSF51430">
    <property type="entry name" value="NAD(P)-linked oxidoreductase"/>
    <property type="match status" value="1"/>
</dbReference>